<reference evidence="2" key="1">
    <citation type="journal article" date="2019" name="Int. J. Syst. Evol. Microbiol.">
        <title>The Global Catalogue of Microorganisms (GCM) 10K type strain sequencing project: providing services to taxonomists for standard genome sequencing and annotation.</title>
        <authorList>
            <consortium name="The Broad Institute Genomics Platform"/>
            <consortium name="The Broad Institute Genome Sequencing Center for Infectious Disease"/>
            <person name="Wu L."/>
            <person name="Ma J."/>
        </authorList>
    </citation>
    <scope>NUCLEOTIDE SEQUENCE [LARGE SCALE GENOMIC DNA]</scope>
    <source>
        <strain evidence="2">KCTC 42986</strain>
    </source>
</reference>
<dbReference type="Proteomes" id="UP001595530">
    <property type="component" value="Unassembled WGS sequence"/>
</dbReference>
<gene>
    <name evidence="1" type="ORF">ACFOFO_15265</name>
</gene>
<sequence>MLIHESIDRLGQTYLGERIIARVRHLPKVPEANVVWDYRMVQPNVLGAKGNRHSEAATISDRTVVARPVELDLRHI</sequence>
<evidence type="ECO:0000313" key="1">
    <source>
        <dbReference type="EMBL" id="MFC3109307.1"/>
    </source>
</evidence>
<protein>
    <recommendedName>
        <fullName evidence="3">Transposase</fullName>
    </recommendedName>
</protein>
<keyword evidence="2" id="KW-1185">Reference proteome</keyword>
<proteinExistence type="predicted"/>
<evidence type="ECO:0000313" key="2">
    <source>
        <dbReference type="Proteomes" id="UP001595530"/>
    </source>
</evidence>
<name>A0ABV7F6A2_9BURK</name>
<accession>A0ABV7F6A2</accession>
<organism evidence="1 2">
    <name type="scientific">Undibacterium arcticum</name>
    <dbReference type="NCBI Taxonomy" id="1762892"/>
    <lineage>
        <taxon>Bacteria</taxon>
        <taxon>Pseudomonadati</taxon>
        <taxon>Pseudomonadota</taxon>
        <taxon>Betaproteobacteria</taxon>
        <taxon>Burkholderiales</taxon>
        <taxon>Oxalobacteraceae</taxon>
        <taxon>Undibacterium</taxon>
    </lineage>
</organism>
<evidence type="ECO:0008006" key="3">
    <source>
        <dbReference type="Google" id="ProtNLM"/>
    </source>
</evidence>
<comment type="caution">
    <text evidence="1">The sequence shown here is derived from an EMBL/GenBank/DDBJ whole genome shotgun (WGS) entry which is preliminary data.</text>
</comment>
<dbReference type="EMBL" id="JBHRTP010000048">
    <property type="protein sequence ID" value="MFC3109307.1"/>
    <property type="molecule type" value="Genomic_DNA"/>
</dbReference>
<dbReference type="RefSeq" id="WP_390324149.1">
    <property type="nucleotide sequence ID" value="NZ_JBHRTP010000048.1"/>
</dbReference>